<reference evidence="7 8" key="1">
    <citation type="submission" date="2019-08" db="EMBL/GenBank/DDBJ databases">
        <title>Bradyrhizobium hipponensis sp. nov., a rhizobium isolated from a Lupinus angustifolius root nodule in Tunisia.</title>
        <authorList>
            <person name="Off K."/>
            <person name="Rejili M."/>
            <person name="Mars M."/>
            <person name="Brachmann A."/>
            <person name="Marin M."/>
        </authorList>
    </citation>
    <scope>NUCLEOTIDE SEQUENCE [LARGE SCALE GENOMIC DNA]</scope>
    <source>
        <strain evidence="7 8">CTAW71</strain>
    </source>
</reference>
<keyword evidence="6" id="KW-0814">Transposable element</keyword>
<comment type="function">
    <text evidence="1 6">Required for the transposition of the insertion element.</text>
</comment>
<dbReference type="EMBL" id="VSSS01000038">
    <property type="protein sequence ID" value="TYL92396.1"/>
    <property type="molecule type" value="Genomic_DNA"/>
</dbReference>
<keyword evidence="4 6" id="KW-0238">DNA-binding</keyword>
<evidence type="ECO:0000256" key="5">
    <source>
        <dbReference type="ARBA" id="ARBA00023172"/>
    </source>
</evidence>
<gene>
    <name evidence="7" type="ORF">FXB40_25230</name>
</gene>
<dbReference type="PROSITE" id="PS01007">
    <property type="entry name" value="TRANSPOSASE_MUTATOR"/>
    <property type="match status" value="1"/>
</dbReference>
<keyword evidence="8" id="KW-1185">Reference proteome</keyword>
<evidence type="ECO:0000313" key="7">
    <source>
        <dbReference type="EMBL" id="TYL92396.1"/>
    </source>
</evidence>
<evidence type="ECO:0000256" key="4">
    <source>
        <dbReference type="ARBA" id="ARBA00023125"/>
    </source>
</evidence>
<evidence type="ECO:0000313" key="8">
    <source>
        <dbReference type="Proteomes" id="UP000324758"/>
    </source>
</evidence>
<evidence type="ECO:0000256" key="1">
    <source>
        <dbReference type="ARBA" id="ARBA00002190"/>
    </source>
</evidence>
<sequence>MGVLDASTSPPKERYAVSNDNVIQLIQPGIFDDQLTEVLRNGARALLAKAVEAEVADFLGQHADLKTADGHQRVVRHGHLPEREVMTGIGPVAVRQPRVRDREAAAADPGRIRFSPSILPPYMRRSKSIETLLPVLYLKGISTGDFSEALAAQLGKHAAGLSASAIGRLKDGWLDEHAAWQKRDLSAKRYVYIWADGIHLEARLEDEKQCILVLIGATPEGRKELVGFTDGARESAHDWRDLLLDLKRRGLDVAPQLVIADGALGFWKAAGEVWPKTREQRCWVHKTANVLAKLPKSQHPKAKRALQEIWMAETKATAELAFDAFIESYTLKYEKAADCLRKDRDTLLAFYDFPAEHWKHLRTTNPIESTFATVRHRTIRSKGCLSNKTALAMVFKLVEGAQKHWRRLDGHNQLPKLILGVTFNNGIEVIAKPTDRQPTSAAA</sequence>
<keyword evidence="5 6" id="KW-0233">DNA recombination</keyword>
<name>A0A5D3KDJ2_9BRAD</name>
<dbReference type="PANTHER" id="PTHR33217:SF9">
    <property type="entry name" value="MUTATOR FAMILY TRANSPOSASE"/>
    <property type="match status" value="1"/>
</dbReference>
<evidence type="ECO:0000256" key="2">
    <source>
        <dbReference type="ARBA" id="ARBA00010961"/>
    </source>
</evidence>
<evidence type="ECO:0000256" key="6">
    <source>
        <dbReference type="RuleBase" id="RU365089"/>
    </source>
</evidence>
<dbReference type="GO" id="GO:0003677">
    <property type="term" value="F:DNA binding"/>
    <property type="evidence" value="ECO:0007669"/>
    <property type="project" value="UniProtKB-UniRule"/>
</dbReference>
<dbReference type="Pfam" id="PF00872">
    <property type="entry name" value="Transposase_mut"/>
    <property type="match status" value="1"/>
</dbReference>
<dbReference type="Proteomes" id="UP000324758">
    <property type="component" value="Unassembled WGS sequence"/>
</dbReference>
<evidence type="ECO:0000256" key="3">
    <source>
        <dbReference type="ARBA" id="ARBA00022578"/>
    </source>
</evidence>
<dbReference type="InterPro" id="IPR001207">
    <property type="entry name" value="Transposase_mutator"/>
</dbReference>
<dbReference type="AlphaFoldDB" id="A0A5D3KDJ2"/>
<dbReference type="PANTHER" id="PTHR33217">
    <property type="entry name" value="TRANSPOSASE FOR INSERTION SEQUENCE ELEMENT IS1081"/>
    <property type="match status" value="1"/>
</dbReference>
<comment type="caution">
    <text evidence="7">The sequence shown here is derived from an EMBL/GenBank/DDBJ whole genome shotgun (WGS) entry which is preliminary data.</text>
</comment>
<comment type="similarity">
    <text evidence="2 6">Belongs to the transposase mutator family.</text>
</comment>
<proteinExistence type="inferred from homology"/>
<organism evidence="7 8">
    <name type="scientific">Bradyrhizobium rifense</name>
    <dbReference type="NCBI Taxonomy" id="515499"/>
    <lineage>
        <taxon>Bacteria</taxon>
        <taxon>Pseudomonadati</taxon>
        <taxon>Pseudomonadota</taxon>
        <taxon>Alphaproteobacteria</taxon>
        <taxon>Hyphomicrobiales</taxon>
        <taxon>Nitrobacteraceae</taxon>
        <taxon>Bradyrhizobium</taxon>
    </lineage>
</organism>
<keyword evidence="3 6" id="KW-0815">Transposition</keyword>
<dbReference type="NCBIfam" id="NF033543">
    <property type="entry name" value="transpos_IS256"/>
    <property type="match status" value="1"/>
</dbReference>
<dbReference type="GO" id="GO:0006313">
    <property type="term" value="P:DNA transposition"/>
    <property type="evidence" value="ECO:0007669"/>
    <property type="project" value="UniProtKB-UniRule"/>
</dbReference>
<protein>
    <recommendedName>
        <fullName evidence="6">Mutator family transposase</fullName>
    </recommendedName>
</protein>
<dbReference type="OrthoDB" id="165209at2"/>
<dbReference type="GO" id="GO:0004803">
    <property type="term" value="F:transposase activity"/>
    <property type="evidence" value="ECO:0007669"/>
    <property type="project" value="UniProtKB-UniRule"/>
</dbReference>
<accession>A0A5D3KDJ2</accession>